<organism evidence="2">
    <name type="scientific">marine metagenome</name>
    <dbReference type="NCBI Taxonomy" id="408172"/>
    <lineage>
        <taxon>unclassified sequences</taxon>
        <taxon>metagenomes</taxon>
        <taxon>ecological metagenomes</taxon>
    </lineage>
</organism>
<accession>A0A381SM71</accession>
<gene>
    <name evidence="2" type="ORF">METZ01_LOCUS57994</name>
</gene>
<evidence type="ECO:0000256" key="1">
    <source>
        <dbReference type="SAM" id="Phobius"/>
    </source>
</evidence>
<reference evidence="2" key="1">
    <citation type="submission" date="2018-05" db="EMBL/GenBank/DDBJ databases">
        <authorList>
            <person name="Lanie J.A."/>
            <person name="Ng W.-L."/>
            <person name="Kazmierczak K.M."/>
            <person name="Andrzejewski T.M."/>
            <person name="Davidsen T.M."/>
            <person name="Wayne K.J."/>
            <person name="Tettelin H."/>
            <person name="Glass J.I."/>
            <person name="Rusch D."/>
            <person name="Podicherti R."/>
            <person name="Tsui H.-C.T."/>
            <person name="Winkler M.E."/>
        </authorList>
    </citation>
    <scope>NUCLEOTIDE SEQUENCE</scope>
</reference>
<keyword evidence="1" id="KW-1133">Transmembrane helix</keyword>
<keyword evidence="1" id="KW-0812">Transmembrane</keyword>
<name>A0A381SM71_9ZZZZ</name>
<dbReference type="AlphaFoldDB" id="A0A381SM71"/>
<protein>
    <submittedName>
        <fullName evidence="2">Uncharacterized protein</fullName>
    </submittedName>
</protein>
<proteinExistence type="predicted"/>
<keyword evidence="1" id="KW-0472">Membrane</keyword>
<evidence type="ECO:0000313" key="2">
    <source>
        <dbReference type="EMBL" id="SVA05140.1"/>
    </source>
</evidence>
<feature type="transmembrane region" description="Helical" evidence="1">
    <location>
        <begin position="12"/>
        <end position="30"/>
    </location>
</feature>
<sequence length="35" mass="3707">MAAFESRNDKTLILAGIGIEMLTAGLALNLSSTKR</sequence>
<dbReference type="EMBL" id="UINC01003305">
    <property type="protein sequence ID" value="SVA05140.1"/>
    <property type="molecule type" value="Genomic_DNA"/>
</dbReference>